<comment type="subcellular location">
    <subcellularLocation>
        <location evidence="1">Membrane</location>
        <topology evidence="1">Multi-pass membrane protein</topology>
    </subcellularLocation>
</comment>
<feature type="transmembrane region" description="Helical" evidence="7">
    <location>
        <begin position="126"/>
        <end position="149"/>
    </location>
</feature>
<organism evidence="8 9">
    <name type="scientific">Sinisalibacter lacisalsi</name>
    <dbReference type="NCBI Taxonomy" id="1526570"/>
    <lineage>
        <taxon>Bacteria</taxon>
        <taxon>Pseudomonadati</taxon>
        <taxon>Pseudomonadota</taxon>
        <taxon>Alphaproteobacteria</taxon>
        <taxon>Rhodobacterales</taxon>
        <taxon>Roseobacteraceae</taxon>
        <taxon>Sinisalibacter</taxon>
    </lineage>
</organism>
<feature type="transmembrane region" description="Helical" evidence="7">
    <location>
        <begin position="6"/>
        <end position="25"/>
    </location>
</feature>
<dbReference type="Pfam" id="PF03547">
    <property type="entry name" value="Mem_trans"/>
    <property type="match status" value="1"/>
</dbReference>
<evidence type="ECO:0000256" key="5">
    <source>
        <dbReference type="ARBA" id="ARBA00022989"/>
    </source>
</evidence>
<sequence length="309" mass="32061">MSVLIEVILPVFLVIGFGFGARRFLGASDALFEGAMGFATGFAFPVLLFRGISRLNLGETFDPFMLTAFYTGVVAGFFAGLLGARLIFRRPWPDSVAVAFAAAFSNGGLLGLPITERAYGSEALAYNFAIIAFHAPFVYLISTTAMEIVRAGGRSLAATVAQVGRSMSRNPMLIGIALGALWNVSGLAMPGALASAVDLVAGAAIPTALFALGGILAAYKPEGDMRLVIWVTGVSLLLHPAITWGLGHAFAISEGAIRSSVLMAAMAPGVNAYVFASMYGVAKRVTATAVLVGTAASILTAWGWLTVLG</sequence>
<protein>
    <submittedName>
        <fullName evidence="8">Malonate transporter</fullName>
    </submittedName>
</protein>
<dbReference type="InterPro" id="IPR004776">
    <property type="entry name" value="Mem_transp_PIN-like"/>
</dbReference>
<reference evidence="9" key="1">
    <citation type="journal article" date="2019" name="Int. J. Syst. Evol. Microbiol.">
        <title>The Global Catalogue of Microorganisms (GCM) 10K type strain sequencing project: providing services to taxonomists for standard genome sequencing and annotation.</title>
        <authorList>
            <consortium name="The Broad Institute Genomics Platform"/>
            <consortium name="The Broad Institute Genome Sequencing Center for Infectious Disease"/>
            <person name="Wu L."/>
            <person name="Ma J."/>
        </authorList>
    </citation>
    <scope>NUCLEOTIDE SEQUENCE [LARGE SCALE GENOMIC DNA]</scope>
    <source>
        <strain evidence="9">CGMCC 1.12922</strain>
    </source>
</reference>
<evidence type="ECO:0000256" key="7">
    <source>
        <dbReference type="SAM" id="Phobius"/>
    </source>
</evidence>
<evidence type="ECO:0000313" key="8">
    <source>
        <dbReference type="EMBL" id="GGD45336.1"/>
    </source>
</evidence>
<keyword evidence="4 7" id="KW-0812">Transmembrane</keyword>
<keyword evidence="6 7" id="KW-0472">Membrane</keyword>
<feature type="transmembrane region" description="Helical" evidence="7">
    <location>
        <begin position="96"/>
        <end position="114"/>
    </location>
</feature>
<feature type="transmembrane region" description="Helical" evidence="7">
    <location>
        <begin position="199"/>
        <end position="220"/>
    </location>
</feature>
<comment type="caution">
    <text evidence="8">The sequence shown here is derived from an EMBL/GenBank/DDBJ whole genome shotgun (WGS) entry which is preliminary data.</text>
</comment>
<evidence type="ECO:0000256" key="6">
    <source>
        <dbReference type="ARBA" id="ARBA00023136"/>
    </source>
</evidence>
<evidence type="ECO:0000256" key="2">
    <source>
        <dbReference type="ARBA" id="ARBA00022448"/>
    </source>
</evidence>
<dbReference type="EMBL" id="BMGI01000006">
    <property type="protein sequence ID" value="GGD45336.1"/>
    <property type="molecule type" value="Genomic_DNA"/>
</dbReference>
<dbReference type="PANTHER" id="PTHR36838">
    <property type="entry name" value="AUXIN EFFLUX CARRIER FAMILY PROTEIN"/>
    <property type="match status" value="1"/>
</dbReference>
<feature type="transmembrane region" description="Helical" evidence="7">
    <location>
        <begin position="287"/>
        <end position="305"/>
    </location>
</feature>
<evidence type="ECO:0000256" key="3">
    <source>
        <dbReference type="ARBA" id="ARBA00022475"/>
    </source>
</evidence>
<gene>
    <name evidence="8" type="ORF">GCM10011358_31330</name>
</gene>
<feature type="transmembrane region" description="Helical" evidence="7">
    <location>
        <begin position="32"/>
        <end position="52"/>
    </location>
</feature>
<evidence type="ECO:0000256" key="1">
    <source>
        <dbReference type="ARBA" id="ARBA00004141"/>
    </source>
</evidence>
<dbReference type="PANTHER" id="PTHR36838:SF1">
    <property type="entry name" value="SLR1864 PROTEIN"/>
    <property type="match status" value="1"/>
</dbReference>
<dbReference type="Proteomes" id="UP000617355">
    <property type="component" value="Unassembled WGS sequence"/>
</dbReference>
<keyword evidence="2" id="KW-0813">Transport</keyword>
<keyword evidence="9" id="KW-1185">Reference proteome</keyword>
<proteinExistence type="predicted"/>
<feature type="transmembrane region" description="Helical" evidence="7">
    <location>
        <begin position="170"/>
        <end position="193"/>
    </location>
</feature>
<dbReference type="RefSeq" id="WP_188529595.1">
    <property type="nucleotide sequence ID" value="NZ_BMGI01000006.1"/>
</dbReference>
<keyword evidence="3" id="KW-1003">Cell membrane</keyword>
<name>A0ABQ1QVP8_9RHOB</name>
<feature type="transmembrane region" description="Helical" evidence="7">
    <location>
        <begin position="256"/>
        <end position="275"/>
    </location>
</feature>
<feature type="transmembrane region" description="Helical" evidence="7">
    <location>
        <begin position="227"/>
        <end position="250"/>
    </location>
</feature>
<evidence type="ECO:0000313" key="9">
    <source>
        <dbReference type="Proteomes" id="UP000617355"/>
    </source>
</evidence>
<keyword evidence="5 7" id="KW-1133">Transmembrane helix</keyword>
<feature type="transmembrane region" description="Helical" evidence="7">
    <location>
        <begin position="64"/>
        <end position="84"/>
    </location>
</feature>
<accession>A0ABQ1QVP8</accession>
<evidence type="ECO:0000256" key="4">
    <source>
        <dbReference type="ARBA" id="ARBA00022692"/>
    </source>
</evidence>